<keyword evidence="3" id="KW-0804">Transcription</keyword>
<evidence type="ECO:0000313" key="6">
    <source>
        <dbReference type="EMBL" id="WXB05052.1"/>
    </source>
</evidence>
<feature type="domain" description="HTH tetR-type" evidence="5">
    <location>
        <begin position="9"/>
        <end position="69"/>
    </location>
</feature>
<protein>
    <submittedName>
        <fullName evidence="6">TetR/AcrR family transcriptional regulator</fullName>
    </submittedName>
</protein>
<accession>A0ABZ2L8K4</accession>
<dbReference type="InterPro" id="IPR036271">
    <property type="entry name" value="Tet_transcr_reg_TetR-rel_C_sf"/>
</dbReference>
<gene>
    <name evidence="6" type="ORF">LVJ94_50185</name>
</gene>
<dbReference type="InterPro" id="IPR001647">
    <property type="entry name" value="HTH_TetR"/>
</dbReference>
<keyword evidence="2 4" id="KW-0238">DNA-binding</keyword>
<organism evidence="6 7">
    <name type="scientific">Pendulispora rubella</name>
    <dbReference type="NCBI Taxonomy" id="2741070"/>
    <lineage>
        <taxon>Bacteria</taxon>
        <taxon>Pseudomonadati</taxon>
        <taxon>Myxococcota</taxon>
        <taxon>Myxococcia</taxon>
        <taxon>Myxococcales</taxon>
        <taxon>Sorangiineae</taxon>
        <taxon>Pendulisporaceae</taxon>
        <taxon>Pendulispora</taxon>
    </lineage>
</organism>
<dbReference type="InterPro" id="IPR009057">
    <property type="entry name" value="Homeodomain-like_sf"/>
</dbReference>
<keyword evidence="1" id="KW-0805">Transcription regulation</keyword>
<proteinExistence type="predicted"/>
<name>A0ABZ2L8K4_9BACT</name>
<sequence>MRLSKEQAARNRQSIIDAAARLFRERGIDGVGVADLMKAAGFTHGGFYNHFPSKEALAAEACTAAFEGVIGEITARMEAGPAGSAFWQYLEEYLSPEHRDDPNGGCPTASLAVDAWRQGEQVQGAYADGIEGVLGIFAAQLSKSSSGKKRDAAAARERAVRLLSEIVGAVVLARAVVGANPALSDEILQSCREKLGT</sequence>
<evidence type="ECO:0000256" key="3">
    <source>
        <dbReference type="ARBA" id="ARBA00023163"/>
    </source>
</evidence>
<dbReference type="PANTHER" id="PTHR47506">
    <property type="entry name" value="TRANSCRIPTIONAL REGULATORY PROTEIN"/>
    <property type="match status" value="1"/>
</dbReference>
<dbReference type="EMBL" id="CP089983">
    <property type="protein sequence ID" value="WXB05052.1"/>
    <property type="molecule type" value="Genomic_DNA"/>
</dbReference>
<dbReference type="Gene3D" id="1.10.10.60">
    <property type="entry name" value="Homeodomain-like"/>
    <property type="match status" value="1"/>
</dbReference>
<dbReference type="SUPFAM" id="SSF48498">
    <property type="entry name" value="Tetracyclin repressor-like, C-terminal domain"/>
    <property type="match status" value="1"/>
</dbReference>
<dbReference type="SUPFAM" id="SSF46689">
    <property type="entry name" value="Homeodomain-like"/>
    <property type="match status" value="1"/>
</dbReference>
<dbReference type="PRINTS" id="PR00455">
    <property type="entry name" value="HTHTETR"/>
</dbReference>
<evidence type="ECO:0000256" key="2">
    <source>
        <dbReference type="ARBA" id="ARBA00023125"/>
    </source>
</evidence>
<dbReference type="PROSITE" id="PS50977">
    <property type="entry name" value="HTH_TETR_2"/>
    <property type="match status" value="1"/>
</dbReference>
<reference evidence="6" key="1">
    <citation type="submission" date="2021-12" db="EMBL/GenBank/DDBJ databases">
        <title>Discovery of the Pendulisporaceae a myxobacterial family with distinct sporulation behavior and unique specialized metabolism.</title>
        <authorList>
            <person name="Garcia R."/>
            <person name="Popoff A."/>
            <person name="Bader C.D."/>
            <person name="Loehr J."/>
            <person name="Walesch S."/>
            <person name="Walt C."/>
            <person name="Boldt J."/>
            <person name="Bunk B."/>
            <person name="Haeckl F.J.F.P.J."/>
            <person name="Gunesch A.P."/>
            <person name="Birkelbach J."/>
            <person name="Nuebel U."/>
            <person name="Pietschmann T."/>
            <person name="Bach T."/>
            <person name="Mueller R."/>
        </authorList>
    </citation>
    <scope>NUCLEOTIDE SEQUENCE</scope>
    <source>
        <strain evidence="6">MSr11367</strain>
    </source>
</reference>
<evidence type="ECO:0000256" key="4">
    <source>
        <dbReference type="PROSITE-ProRule" id="PRU00335"/>
    </source>
</evidence>
<evidence type="ECO:0000259" key="5">
    <source>
        <dbReference type="PROSITE" id="PS50977"/>
    </source>
</evidence>
<keyword evidence="7" id="KW-1185">Reference proteome</keyword>
<dbReference type="RefSeq" id="WP_394834694.1">
    <property type="nucleotide sequence ID" value="NZ_CP089929.1"/>
</dbReference>
<dbReference type="PANTHER" id="PTHR47506:SF7">
    <property type="entry name" value="TRANSCRIPTIONAL REGULATORY PROTEIN"/>
    <property type="match status" value="1"/>
</dbReference>
<dbReference type="Pfam" id="PF00440">
    <property type="entry name" value="TetR_N"/>
    <property type="match status" value="1"/>
</dbReference>
<feature type="DNA-binding region" description="H-T-H motif" evidence="4">
    <location>
        <begin position="32"/>
        <end position="51"/>
    </location>
</feature>
<dbReference type="Proteomes" id="UP001374803">
    <property type="component" value="Chromosome"/>
</dbReference>
<evidence type="ECO:0000313" key="7">
    <source>
        <dbReference type="Proteomes" id="UP001374803"/>
    </source>
</evidence>
<evidence type="ECO:0000256" key="1">
    <source>
        <dbReference type="ARBA" id="ARBA00023015"/>
    </source>
</evidence>
<dbReference type="Gene3D" id="1.10.357.10">
    <property type="entry name" value="Tetracycline Repressor, domain 2"/>
    <property type="match status" value="1"/>
</dbReference>